<dbReference type="NCBIfam" id="TIGR03558">
    <property type="entry name" value="oxido_grp_1"/>
    <property type="match status" value="1"/>
</dbReference>
<sequence>MVQLNILDYAVIDEGKSAQDALQDTVRLAQLADKLGYKRFWMTEHHNVPAFACSSPELLMMQLLAKTKQIRLGSGGVMLPHYSPFKVAENFRLLEAFYPRRVDLGIGNNSGTPSVKQAMNETKTHFLDYEQSITDVRHYLTEREPEQRFKQVFAQPRVTTVPQMWLLSTSVPSAQMAGRQGMGYTLGTFLLPNEKAIKKAESSVQAYREAFKPTALNMKPTVMLTTFVAVADTASEAEALAQALDVWLLGKQQFAEFERLPSIETAQSYLRSERDERLITQSRARIIVGTKESAKKQIDTMIQTFNADEVMVVPLIPDIEQRCRTIELLAQIYL</sequence>
<proteinExistence type="predicted"/>
<evidence type="ECO:0000313" key="4">
    <source>
        <dbReference type="Proteomes" id="UP001152302"/>
    </source>
</evidence>
<dbReference type="Pfam" id="PF00296">
    <property type="entry name" value="Bac_luciferase"/>
    <property type="match status" value="1"/>
</dbReference>
<comment type="caution">
    <text evidence="3">The sequence shown here is derived from an EMBL/GenBank/DDBJ whole genome shotgun (WGS) entry which is preliminary data.</text>
</comment>
<dbReference type="Proteomes" id="UP001152302">
    <property type="component" value="Unassembled WGS sequence"/>
</dbReference>
<dbReference type="RefSeq" id="WP_277581914.1">
    <property type="nucleotide sequence ID" value="NZ_JAMBPV010000008.1"/>
</dbReference>
<dbReference type="InterPro" id="IPR019949">
    <property type="entry name" value="CmoO-like"/>
</dbReference>
<evidence type="ECO:0000256" key="1">
    <source>
        <dbReference type="ARBA" id="ARBA00007789"/>
    </source>
</evidence>
<reference evidence="3" key="1">
    <citation type="submission" date="2022-05" db="EMBL/GenBank/DDBJ databases">
        <title>Comparative genomics of Staphylococcus equorum isolates.</title>
        <authorList>
            <person name="Luelf R.H."/>
        </authorList>
    </citation>
    <scope>NUCLEOTIDE SEQUENCE</scope>
    <source>
        <strain evidence="3">TMW 2.2343</strain>
    </source>
</reference>
<organism evidence="3 4">
    <name type="scientific">Staphylococcus equorum</name>
    <dbReference type="NCBI Taxonomy" id="246432"/>
    <lineage>
        <taxon>Bacteria</taxon>
        <taxon>Bacillati</taxon>
        <taxon>Bacillota</taxon>
        <taxon>Bacilli</taxon>
        <taxon>Bacillales</taxon>
        <taxon>Staphylococcaceae</taxon>
        <taxon>Staphylococcus</taxon>
    </lineage>
</organism>
<dbReference type="PANTHER" id="PTHR30137">
    <property type="entry name" value="LUCIFERASE-LIKE MONOOXYGENASE"/>
    <property type="match status" value="1"/>
</dbReference>
<protein>
    <submittedName>
        <fullName evidence="3">LLM class flavin-dependent oxidoreductase</fullName>
    </submittedName>
</protein>
<dbReference type="Gene3D" id="3.20.20.30">
    <property type="entry name" value="Luciferase-like domain"/>
    <property type="match status" value="1"/>
</dbReference>
<dbReference type="AlphaFoldDB" id="A0A9X4LAX4"/>
<accession>A0A9X4LAX4</accession>
<evidence type="ECO:0000259" key="2">
    <source>
        <dbReference type="Pfam" id="PF00296"/>
    </source>
</evidence>
<comment type="similarity">
    <text evidence="1">To bacterial alkanal monooxygenase alpha and beta chains.</text>
</comment>
<dbReference type="EMBL" id="JAMBPX010000009">
    <property type="protein sequence ID" value="MDG0860092.1"/>
    <property type="molecule type" value="Genomic_DNA"/>
</dbReference>
<dbReference type="PANTHER" id="PTHR30137:SF6">
    <property type="entry name" value="LUCIFERASE-LIKE MONOOXYGENASE"/>
    <property type="match status" value="1"/>
</dbReference>
<dbReference type="GO" id="GO:0016705">
    <property type="term" value="F:oxidoreductase activity, acting on paired donors, with incorporation or reduction of molecular oxygen"/>
    <property type="evidence" value="ECO:0007669"/>
    <property type="project" value="InterPro"/>
</dbReference>
<dbReference type="GO" id="GO:0005829">
    <property type="term" value="C:cytosol"/>
    <property type="evidence" value="ECO:0007669"/>
    <property type="project" value="TreeGrafter"/>
</dbReference>
<dbReference type="InterPro" id="IPR050766">
    <property type="entry name" value="Bact_Lucif_Oxidored"/>
</dbReference>
<dbReference type="CDD" id="cd00347">
    <property type="entry name" value="Flavin_utilizing_monoxygenases"/>
    <property type="match status" value="1"/>
</dbReference>
<dbReference type="InterPro" id="IPR011251">
    <property type="entry name" value="Luciferase-like_dom"/>
</dbReference>
<feature type="domain" description="Luciferase-like" evidence="2">
    <location>
        <begin position="15"/>
        <end position="303"/>
    </location>
</feature>
<gene>
    <name evidence="3" type="ORF">M4L21_12200</name>
</gene>
<evidence type="ECO:0000313" key="3">
    <source>
        <dbReference type="EMBL" id="MDG0860092.1"/>
    </source>
</evidence>
<dbReference type="SUPFAM" id="SSF51679">
    <property type="entry name" value="Bacterial luciferase-like"/>
    <property type="match status" value="1"/>
</dbReference>
<name>A0A9X4LAX4_9STAP</name>
<dbReference type="InterPro" id="IPR036661">
    <property type="entry name" value="Luciferase-like_sf"/>
</dbReference>